<feature type="region of interest" description="Disordered" evidence="2">
    <location>
        <begin position="181"/>
        <end position="222"/>
    </location>
</feature>
<dbReference type="GO" id="GO:0006457">
    <property type="term" value="P:protein folding"/>
    <property type="evidence" value="ECO:0007669"/>
    <property type="project" value="InterPro"/>
</dbReference>
<dbReference type="Pfam" id="PF00226">
    <property type="entry name" value="DnaJ"/>
    <property type="match status" value="1"/>
</dbReference>
<dbReference type="Proteomes" id="UP000272025">
    <property type="component" value="Unassembled WGS sequence"/>
</dbReference>
<dbReference type="RefSeq" id="XP_028467024.1">
    <property type="nucleotide sequence ID" value="XM_028606889.1"/>
</dbReference>
<feature type="region of interest" description="Disordered" evidence="2">
    <location>
        <begin position="339"/>
        <end position="359"/>
    </location>
</feature>
<dbReference type="SMART" id="SM00271">
    <property type="entry name" value="DnaJ"/>
    <property type="match status" value="1"/>
</dbReference>
<dbReference type="SUPFAM" id="SSF49493">
    <property type="entry name" value="HSP40/DnaJ peptide-binding domain"/>
    <property type="match status" value="2"/>
</dbReference>
<dbReference type="SUPFAM" id="SSF46565">
    <property type="entry name" value="Chaperone J-domain"/>
    <property type="match status" value="1"/>
</dbReference>
<dbReference type="GO" id="GO:0051082">
    <property type="term" value="F:unfolded protein binding"/>
    <property type="evidence" value="ECO:0007669"/>
    <property type="project" value="InterPro"/>
</dbReference>
<dbReference type="EMBL" id="ML119054">
    <property type="protein sequence ID" value="ROT39218.1"/>
    <property type="molecule type" value="Genomic_DNA"/>
</dbReference>
<dbReference type="InterPro" id="IPR002939">
    <property type="entry name" value="DnaJ_C"/>
</dbReference>
<dbReference type="PANTHER" id="PTHR24078">
    <property type="entry name" value="DNAJ HOMOLOG SUBFAMILY C MEMBER"/>
    <property type="match status" value="1"/>
</dbReference>
<dbReference type="GeneID" id="39575367"/>
<dbReference type="InterPro" id="IPR036869">
    <property type="entry name" value="J_dom_sf"/>
</dbReference>
<sequence length="396" mass="42575">MVKETKLYDALGVKPSATQDEIKKGYSLLAPRCNRADPMLFYRKAALKWHPDKNKDNPVSSEKFKECSQAYEILSDPEKRKVYDTYGLEFLLRGGGAPPPDGTAGPNPFAAGGMPPGFDFGGMPGGGTRTFHFSTGGGGGGGPFNFSNAEDVFAEFLRQQGGAGGGMGGGGAGDDFPGIFSSSFGSASGRGGGRSSRVRTSGGGFDEFASSRGARESTPEVTTVEKPLAVSLEDMFTGTTKRLKIKRKMFDETGKRITEDRVLEVPIKPGLKKGSKIKFKGVGDQEEGGQQDLHFIVEEKPHPLFTREGDDLIHTVDLDLKEALTGWKRTIATIEGRQISIEKSGPTQPGSSDKYPGLGMPISKKQGSRGDFIVKYNVKFPTTLTADQKQKLKDIL</sequence>
<organism evidence="4 5">
    <name type="scientific">Sodiomyces alkalinus (strain CBS 110278 / VKM F-3762 / F11)</name>
    <name type="common">Alkaliphilic filamentous fungus</name>
    <dbReference type="NCBI Taxonomy" id="1314773"/>
    <lineage>
        <taxon>Eukaryota</taxon>
        <taxon>Fungi</taxon>
        <taxon>Dikarya</taxon>
        <taxon>Ascomycota</taxon>
        <taxon>Pezizomycotina</taxon>
        <taxon>Sordariomycetes</taxon>
        <taxon>Hypocreomycetidae</taxon>
        <taxon>Glomerellales</taxon>
        <taxon>Plectosphaerellaceae</taxon>
        <taxon>Sodiomyces</taxon>
    </lineage>
</organism>
<dbReference type="CDD" id="cd06257">
    <property type="entry name" value="DnaJ"/>
    <property type="match status" value="1"/>
</dbReference>
<dbReference type="STRING" id="1314773.A0A3N2PXM3"/>
<evidence type="ECO:0000259" key="3">
    <source>
        <dbReference type="PROSITE" id="PS50076"/>
    </source>
</evidence>
<feature type="domain" description="J" evidence="3">
    <location>
        <begin position="6"/>
        <end position="87"/>
    </location>
</feature>
<dbReference type="CDD" id="cd10747">
    <property type="entry name" value="DnaJ_C"/>
    <property type="match status" value="1"/>
</dbReference>
<dbReference type="InterPro" id="IPR051339">
    <property type="entry name" value="DnaJ_subfamily_B"/>
</dbReference>
<evidence type="ECO:0000256" key="2">
    <source>
        <dbReference type="SAM" id="MobiDB-lite"/>
    </source>
</evidence>
<name>A0A3N2PXM3_SODAK</name>
<gene>
    <name evidence="4" type="ORF">SODALDRAFT_154681</name>
</gene>
<dbReference type="GO" id="GO:0051087">
    <property type="term" value="F:protein-folding chaperone binding"/>
    <property type="evidence" value="ECO:0007669"/>
    <property type="project" value="TreeGrafter"/>
</dbReference>
<dbReference type="AlphaFoldDB" id="A0A3N2PXM3"/>
<dbReference type="Gene3D" id="1.10.287.110">
    <property type="entry name" value="DnaJ domain"/>
    <property type="match status" value="1"/>
</dbReference>
<keyword evidence="5" id="KW-1185">Reference proteome</keyword>
<dbReference type="InterPro" id="IPR008971">
    <property type="entry name" value="HSP40/DnaJ_pept-bd"/>
</dbReference>
<dbReference type="PROSITE" id="PS50076">
    <property type="entry name" value="DNAJ_2"/>
    <property type="match status" value="1"/>
</dbReference>
<dbReference type="GO" id="GO:0005829">
    <property type="term" value="C:cytosol"/>
    <property type="evidence" value="ECO:0007669"/>
    <property type="project" value="TreeGrafter"/>
</dbReference>
<dbReference type="OrthoDB" id="550424at2759"/>
<reference evidence="4 5" key="1">
    <citation type="journal article" date="2018" name="Mol. Ecol.">
        <title>The obligate alkalophilic soda-lake fungus Sodiomyces alkalinus has shifted to a protein diet.</title>
        <authorList>
            <person name="Grum-Grzhimaylo A.A."/>
            <person name="Falkoski D.L."/>
            <person name="van den Heuvel J."/>
            <person name="Valero-Jimenez C.A."/>
            <person name="Min B."/>
            <person name="Choi I.G."/>
            <person name="Lipzen A."/>
            <person name="Daum C.G."/>
            <person name="Aanen D.K."/>
            <person name="Tsang A."/>
            <person name="Henrissat B."/>
            <person name="Bilanenko E.N."/>
            <person name="de Vries R.P."/>
            <person name="van Kan J.A.L."/>
            <person name="Grigoriev I.V."/>
            <person name="Debets A.J.M."/>
        </authorList>
    </citation>
    <scope>NUCLEOTIDE SEQUENCE [LARGE SCALE GENOMIC DNA]</scope>
    <source>
        <strain evidence="4 5">F11</strain>
    </source>
</reference>
<protein>
    <submittedName>
        <fullName evidence="4">DnaJ-domain-containing protein</fullName>
    </submittedName>
</protein>
<proteinExistence type="predicted"/>
<keyword evidence="1" id="KW-0143">Chaperone</keyword>
<accession>A0A3N2PXM3</accession>
<dbReference type="GO" id="GO:0006413">
    <property type="term" value="P:translational initiation"/>
    <property type="evidence" value="ECO:0007669"/>
    <property type="project" value="TreeGrafter"/>
</dbReference>
<dbReference type="Pfam" id="PF01556">
    <property type="entry name" value="DnaJ_C"/>
    <property type="match status" value="1"/>
</dbReference>
<dbReference type="InterPro" id="IPR001623">
    <property type="entry name" value="DnaJ_domain"/>
</dbReference>
<dbReference type="PANTHER" id="PTHR24078:SF553">
    <property type="entry name" value="DNAJ HOMOLOG SUBFAMILY B MEMBER 5"/>
    <property type="match status" value="1"/>
</dbReference>
<dbReference type="FunFam" id="2.60.260.20:FF:000002">
    <property type="entry name" value="Dnaj homolog subfamily b member"/>
    <property type="match status" value="1"/>
</dbReference>
<evidence type="ECO:0000313" key="4">
    <source>
        <dbReference type="EMBL" id="ROT39218.1"/>
    </source>
</evidence>
<dbReference type="PRINTS" id="PR00625">
    <property type="entry name" value="JDOMAIN"/>
</dbReference>
<evidence type="ECO:0000313" key="5">
    <source>
        <dbReference type="Proteomes" id="UP000272025"/>
    </source>
</evidence>
<dbReference type="Gene3D" id="2.60.260.20">
    <property type="entry name" value="Urease metallochaperone UreE, N-terminal domain"/>
    <property type="match status" value="2"/>
</dbReference>
<evidence type="ECO:0000256" key="1">
    <source>
        <dbReference type="ARBA" id="ARBA00023186"/>
    </source>
</evidence>
<dbReference type="FunFam" id="2.60.260.20:FF:000013">
    <property type="entry name" value="DnaJ subfamily B member 11"/>
    <property type="match status" value="1"/>
</dbReference>